<dbReference type="InterPro" id="IPR009050">
    <property type="entry name" value="Globin-like_sf"/>
</dbReference>
<keyword evidence="4" id="KW-1185">Reference proteome</keyword>
<evidence type="ECO:0000259" key="2">
    <source>
        <dbReference type="Pfam" id="PF00042"/>
    </source>
</evidence>
<dbReference type="Proteomes" id="UP000050761">
    <property type="component" value="Unassembled WGS sequence"/>
</dbReference>
<dbReference type="GO" id="GO:0019825">
    <property type="term" value="F:oxygen binding"/>
    <property type="evidence" value="ECO:0007669"/>
    <property type="project" value="InterPro"/>
</dbReference>
<keyword evidence="1" id="KW-0561">Oxygen transport</keyword>
<proteinExistence type="inferred from homology"/>
<dbReference type="WBParaSite" id="HPBE_0001044801-mRNA-1">
    <property type="protein sequence ID" value="HPBE_0001044801-mRNA-1"/>
    <property type="gene ID" value="HPBE_0001044801"/>
</dbReference>
<accession>A0A3P7ZLP4</accession>
<name>A0A183FRI4_HELPZ</name>
<dbReference type="Gene3D" id="1.10.490.10">
    <property type="entry name" value="Globins"/>
    <property type="match status" value="1"/>
</dbReference>
<keyword evidence="1" id="KW-0813">Transport</keyword>
<dbReference type="OrthoDB" id="5841742at2759"/>
<dbReference type="InterPro" id="IPR044399">
    <property type="entry name" value="Mb-like_M"/>
</dbReference>
<gene>
    <name evidence="3" type="ORF">HPBE_LOCUS10449</name>
</gene>
<evidence type="ECO:0000313" key="3">
    <source>
        <dbReference type="EMBL" id="VDO85137.1"/>
    </source>
</evidence>
<comment type="similarity">
    <text evidence="1">Belongs to the globin family.</text>
</comment>
<dbReference type="CDD" id="cd01040">
    <property type="entry name" value="Mb-like"/>
    <property type="match status" value="1"/>
</dbReference>
<keyword evidence="1" id="KW-0349">Heme</keyword>
<reference evidence="5" key="2">
    <citation type="submission" date="2019-09" db="UniProtKB">
        <authorList>
            <consortium name="WormBaseParasite"/>
        </authorList>
    </citation>
    <scope>IDENTIFICATION</scope>
</reference>
<dbReference type="GO" id="GO:0020037">
    <property type="term" value="F:heme binding"/>
    <property type="evidence" value="ECO:0007669"/>
    <property type="project" value="InterPro"/>
</dbReference>
<evidence type="ECO:0000313" key="4">
    <source>
        <dbReference type="Proteomes" id="UP000050761"/>
    </source>
</evidence>
<keyword evidence="1" id="KW-0479">Metal-binding</keyword>
<reference evidence="3 4" key="1">
    <citation type="submission" date="2018-11" db="EMBL/GenBank/DDBJ databases">
        <authorList>
            <consortium name="Pathogen Informatics"/>
        </authorList>
    </citation>
    <scope>NUCLEOTIDE SEQUENCE [LARGE SCALE GENOMIC DNA]</scope>
</reference>
<protein>
    <submittedName>
        <fullName evidence="5">GLOBIN domain-containing protein</fullName>
    </submittedName>
</protein>
<dbReference type="InterPro" id="IPR012292">
    <property type="entry name" value="Globin/Proto"/>
</dbReference>
<dbReference type="EMBL" id="UZAH01026770">
    <property type="protein sequence ID" value="VDO85137.1"/>
    <property type="molecule type" value="Genomic_DNA"/>
</dbReference>
<dbReference type="GO" id="GO:0005344">
    <property type="term" value="F:oxygen carrier activity"/>
    <property type="evidence" value="ECO:0007669"/>
    <property type="project" value="UniProtKB-KW"/>
</dbReference>
<dbReference type="Pfam" id="PF00042">
    <property type="entry name" value="Globin"/>
    <property type="match status" value="1"/>
</dbReference>
<evidence type="ECO:0000313" key="5">
    <source>
        <dbReference type="WBParaSite" id="HPBE_0001044801-mRNA-1"/>
    </source>
</evidence>
<evidence type="ECO:0000256" key="1">
    <source>
        <dbReference type="RuleBase" id="RU000356"/>
    </source>
</evidence>
<sequence length="153" mass="17868">MNDFQNLSIPANGSVSGLSLEEKRMIELCWFKCTQKQLKRCTEDIFAAILKQDETLLKLFKLESIPPHRIRDNEYFKSHSASFAIVLNLVVTNFSDNFERTCDALQTLGYEHFGLKPRGFQTVYWDIFTDCFEQNRPPSFRKEAEKEVCRTTI</sequence>
<dbReference type="AlphaFoldDB" id="A0A183FRI4"/>
<feature type="domain" description="Globin" evidence="2">
    <location>
        <begin position="44"/>
        <end position="134"/>
    </location>
</feature>
<accession>A0A183FRI4</accession>
<keyword evidence="1" id="KW-0408">Iron</keyword>
<organism evidence="4 5">
    <name type="scientific">Heligmosomoides polygyrus</name>
    <name type="common">Parasitic roundworm</name>
    <dbReference type="NCBI Taxonomy" id="6339"/>
    <lineage>
        <taxon>Eukaryota</taxon>
        <taxon>Metazoa</taxon>
        <taxon>Ecdysozoa</taxon>
        <taxon>Nematoda</taxon>
        <taxon>Chromadorea</taxon>
        <taxon>Rhabditida</taxon>
        <taxon>Rhabditina</taxon>
        <taxon>Rhabditomorpha</taxon>
        <taxon>Strongyloidea</taxon>
        <taxon>Heligmosomidae</taxon>
        <taxon>Heligmosomoides</taxon>
    </lineage>
</organism>
<dbReference type="InterPro" id="IPR000971">
    <property type="entry name" value="Globin"/>
</dbReference>
<dbReference type="SUPFAM" id="SSF46458">
    <property type="entry name" value="Globin-like"/>
    <property type="match status" value="1"/>
</dbReference>